<dbReference type="Gene3D" id="3.90.180.10">
    <property type="entry name" value="Medium-chain alcohol dehydrogenases, catalytic domain"/>
    <property type="match status" value="1"/>
</dbReference>
<evidence type="ECO:0000259" key="1">
    <source>
        <dbReference type="SMART" id="SM00829"/>
    </source>
</evidence>
<dbReference type="EMBL" id="LDJR01000044">
    <property type="protein sequence ID" value="OAK71979.1"/>
    <property type="molecule type" value="Genomic_DNA"/>
</dbReference>
<dbReference type="InterPro" id="IPR020843">
    <property type="entry name" value="ER"/>
</dbReference>
<dbReference type="STRING" id="217031.ABB05_10110"/>
<dbReference type="SUPFAM" id="SSF50129">
    <property type="entry name" value="GroES-like"/>
    <property type="match status" value="1"/>
</dbReference>
<evidence type="ECO:0000313" key="3">
    <source>
        <dbReference type="Proteomes" id="UP000077881"/>
    </source>
</evidence>
<dbReference type="Pfam" id="PF00107">
    <property type="entry name" value="ADH_zinc_N"/>
    <property type="match status" value="1"/>
</dbReference>
<dbReference type="AlphaFoldDB" id="A0A177ZWY1"/>
<dbReference type="PATRIC" id="fig|217031.6.peg.2146"/>
<sequence length="330" mass="35835">MKAVVHEGKTGFAGLAYRDLAERKPGAGEVRVKLKTVGLNHRDLFVLYRHQLSDPPLVIGSDGAGVVDSVGEDVANIKVGDEVMINPGLGWQKNSAVPPEDFEIVGFPFDGTFAEQIILPAANVVQKPAYLTWEEAGVLSLAALTAYRALFTRGRIKPNMKILIPGIGSGVATFLLQFAKAVGATVFVTSRSKEKCEKALELGADKAIDSQENWDVALDGEKMDLVIESVGAATFSKSLNQLRPGGTIVTFGASAGDDVQINIRDFFYGQFNLLGSTMGSAEEYNEMLQFIEKHEIKPVIDQVYPLEQYAQGFKRMESANQFGKIAFLVD</sequence>
<keyword evidence="3" id="KW-1185">Reference proteome</keyword>
<comment type="caution">
    <text evidence="2">The sequence shown here is derived from an EMBL/GenBank/DDBJ whole genome shotgun (WGS) entry which is preliminary data.</text>
</comment>
<dbReference type="InterPro" id="IPR036291">
    <property type="entry name" value="NAD(P)-bd_dom_sf"/>
</dbReference>
<dbReference type="PANTHER" id="PTHR45033:SF3">
    <property type="entry name" value="DEHYDROGENASE, PUTATIVE (AFU_ORTHOLOGUE AFUA_2G13270)-RELATED"/>
    <property type="match status" value="1"/>
</dbReference>
<accession>A0A177ZWY1</accession>
<dbReference type="RefSeq" id="WP_057989045.1">
    <property type="nucleotide sequence ID" value="NZ_JAGGKH010000018.1"/>
</dbReference>
<dbReference type="GO" id="GO:0016491">
    <property type="term" value="F:oxidoreductase activity"/>
    <property type="evidence" value="ECO:0007669"/>
    <property type="project" value="InterPro"/>
</dbReference>
<reference evidence="2 3" key="1">
    <citation type="submission" date="2015-05" db="EMBL/GenBank/DDBJ databases">
        <title>Comparison of genome.</title>
        <authorList>
            <person name="Zheng Z."/>
            <person name="Sun M."/>
        </authorList>
    </citation>
    <scope>NUCLEOTIDE SEQUENCE [LARGE SCALE GENOMIC DNA]</scope>
    <source>
        <strain evidence="2 3">G25-74</strain>
    </source>
</reference>
<dbReference type="PANTHER" id="PTHR45033">
    <property type="match status" value="1"/>
</dbReference>
<dbReference type="OrthoDB" id="9787435at2"/>
<dbReference type="Proteomes" id="UP000077881">
    <property type="component" value="Unassembled WGS sequence"/>
</dbReference>
<dbReference type="SUPFAM" id="SSF51735">
    <property type="entry name" value="NAD(P)-binding Rossmann-fold domains"/>
    <property type="match status" value="1"/>
</dbReference>
<dbReference type="SMART" id="SM00829">
    <property type="entry name" value="PKS_ER"/>
    <property type="match status" value="1"/>
</dbReference>
<dbReference type="InterPro" id="IPR013149">
    <property type="entry name" value="ADH-like_C"/>
</dbReference>
<feature type="domain" description="Enoyl reductase (ER)" evidence="1">
    <location>
        <begin position="11"/>
        <end position="327"/>
    </location>
</feature>
<dbReference type="Gene3D" id="3.40.50.720">
    <property type="entry name" value="NAD(P)-binding Rossmann-like Domain"/>
    <property type="match status" value="1"/>
</dbReference>
<dbReference type="Pfam" id="PF08240">
    <property type="entry name" value="ADH_N"/>
    <property type="match status" value="1"/>
</dbReference>
<organism evidence="2 3">
    <name type="scientific">Lederbergia galactosidilytica</name>
    <dbReference type="NCBI Taxonomy" id="217031"/>
    <lineage>
        <taxon>Bacteria</taxon>
        <taxon>Bacillati</taxon>
        <taxon>Bacillota</taxon>
        <taxon>Bacilli</taxon>
        <taxon>Bacillales</taxon>
        <taxon>Bacillaceae</taxon>
        <taxon>Lederbergia</taxon>
    </lineage>
</organism>
<gene>
    <name evidence="2" type="ORF">ABB05_10110</name>
</gene>
<dbReference type="InterPro" id="IPR013154">
    <property type="entry name" value="ADH-like_N"/>
</dbReference>
<dbReference type="InterPro" id="IPR052711">
    <property type="entry name" value="Zinc_ADH-like"/>
</dbReference>
<name>A0A177ZWY1_9BACI</name>
<dbReference type="InterPro" id="IPR011032">
    <property type="entry name" value="GroES-like_sf"/>
</dbReference>
<evidence type="ECO:0000313" key="2">
    <source>
        <dbReference type="EMBL" id="OAK71979.1"/>
    </source>
</evidence>
<protein>
    <submittedName>
        <fullName evidence="2">Alcohol dehydrogenase</fullName>
    </submittedName>
</protein>
<proteinExistence type="predicted"/>